<keyword evidence="6" id="KW-1133">Transmembrane helix</keyword>
<gene>
    <name evidence="10" type="ORF">DGAL_LOCUS1108</name>
</gene>
<dbReference type="GO" id="GO:0061630">
    <property type="term" value="F:ubiquitin protein ligase activity"/>
    <property type="evidence" value="ECO:0007669"/>
    <property type="project" value="InterPro"/>
</dbReference>
<dbReference type="AlphaFoldDB" id="A0A8J2RCP6"/>
<feature type="transmembrane region" description="Helical" evidence="6">
    <location>
        <begin position="320"/>
        <end position="337"/>
    </location>
</feature>
<dbReference type="InterPro" id="IPR025749">
    <property type="entry name" value="Sphingomyelin_synth-like_dom"/>
</dbReference>
<keyword evidence="6" id="KW-0472">Membrane</keyword>
<dbReference type="PANTHER" id="PTHR15933">
    <property type="entry name" value="PROTEIN CBG16327"/>
    <property type="match status" value="1"/>
</dbReference>
<dbReference type="GO" id="GO:0008270">
    <property type="term" value="F:zinc ion binding"/>
    <property type="evidence" value="ECO:0007669"/>
    <property type="project" value="UniProtKB-KW"/>
</dbReference>
<feature type="region of interest" description="Disordered" evidence="5">
    <location>
        <begin position="519"/>
        <end position="562"/>
    </location>
</feature>
<evidence type="ECO:0000256" key="5">
    <source>
        <dbReference type="SAM" id="MobiDB-lite"/>
    </source>
</evidence>
<dbReference type="PROSITE" id="PS50105">
    <property type="entry name" value="SAM_DOMAIN"/>
    <property type="match status" value="1"/>
</dbReference>
<evidence type="ECO:0000256" key="2">
    <source>
        <dbReference type="ARBA" id="ARBA00022771"/>
    </source>
</evidence>
<dbReference type="InterPro" id="IPR031890">
    <property type="entry name" value="Fbxo30/Fbxo40"/>
</dbReference>
<keyword evidence="11" id="KW-1185">Reference proteome</keyword>
<dbReference type="InterPro" id="IPR001660">
    <property type="entry name" value="SAM"/>
</dbReference>
<evidence type="ECO:0000256" key="6">
    <source>
        <dbReference type="SAM" id="Phobius"/>
    </source>
</evidence>
<name>A0A8J2RCP6_9CRUS</name>
<dbReference type="Pfam" id="PF14360">
    <property type="entry name" value="PAP2_C"/>
    <property type="match status" value="1"/>
</dbReference>
<feature type="transmembrane region" description="Helical" evidence="6">
    <location>
        <begin position="177"/>
        <end position="197"/>
    </location>
</feature>
<feature type="transmembrane region" description="Helical" evidence="6">
    <location>
        <begin position="344"/>
        <end position="365"/>
    </location>
</feature>
<keyword evidence="1 4" id="KW-0479">Metal-binding</keyword>
<feature type="domain" description="SAM" evidence="7">
    <location>
        <begin position="10"/>
        <end position="76"/>
    </location>
</feature>
<feature type="compositionally biased region" description="Low complexity" evidence="5">
    <location>
        <begin position="608"/>
        <end position="617"/>
    </location>
</feature>
<feature type="domain" description="TRAF-type" evidence="8">
    <location>
        <begin position="391"/>
        <end position="445"/>
    </location>
</feature>
<evidence type="ECO:0000313" key="10">
    <source>
        <dbReference type="EMBL" id="CAH0099000.1"/>
    </source>
</evidence>
<dbReference type="SUPFAM" id="SSF81383">
    <property type="entry name" value="F-box domain"/>
    <property type="match status" value="1"/>
</dbReference>
<dbReference type="InterPro" id="IPR001810">
    <property type="entry name" value="F-box_dom"/>
</dbReference>
<dbReference type="InterPro" id="IPR001293">
    <property type="entry name" value="Znf_TRAF"/>
</dbReference>
<evidence type="ECO:0000256" key="4">
    <source>
        <dbReference type="PROSITE-ProRule" id="PRU00207"/>
    </source>
</evidence>
<dbReference type="OrthoDB" id="5918172at2759"/>
<dbReference type="InterPro" id="IPR036047">
    <property type="entry name" value="F-box-like_dom_sf"/>
</dbReference>
<dbReference type="SUPFAM" id="SSF47769">
    <property type="entry name" value="SAM/Pointed domain"/>
    <property type="match status" value="1"/>
</dbReference>
<feature type="compositionally biased region" description="Polar residues" evidence="5">
    <location>
        <begin position="523"/>
        <end position="533"/>
    </location>
</feature>
<comment type="caution">
    <text evidence="10">The sequence shown here is derived from an EMBL/GenBank/DDBJ whole genome shotgun (WGS) entry which is preliminary data.</text>
</comment>
<evidence type="ECO:0000256" key="3">
    <source>
        <dbReference type="ARBA" id="ARBA00022833"/>
    </source>
</evidence>
<keyword evidence="6" id="KW-0812">Transmembrane</keyword>
<organism evidence="10 11">
    <name type="scientific">Daphnia galeata</name>
    <dbReference type="NCBI Taxonomy" id="27404"/>
    <lineage>
        <taxon>Eukaryota</taxon>
        <taxon>Metazoa</taxon>
        <taxon>Ecdysozoa</taxon>
        <taxon>Arthropoda</taxon>
        <taxon>Crustacea</taxon>
        <taxon>Branchiopoda</taxon>
        <taxon>Diplostraca</taxon>
        <taxon>Cladocera</taxon>
        <taxon>Anomopoda</taxon>
        <taxon>Daphniidae</taxon>
        <taxon>Daphnia</taxon>
    </lineage>
</organism>
<evidence type="ECO:0000256" key="1">
    <source>
        <dbReference type="ARBA" id="ARBA00022723"/>
    </source>
</evidence>
<keyword evidence="2 4" id="KW-0863">Zinc-finger</keyword>
<feature type="domain" description="F-box" evidence="9">
    <location>
        <begin position="755"/>
        <end position="809"/>
    </location>
</feature>
<dbReference type="Pfam" id="PF00536">
    <property type="entry name" value="SAM_1"/>
    <property type="match status" value="1"/>
</dbReference>
<evidence type="ECO:0000313" key="11">
    <source>
        <dbReference type="Proteomes" id="UP000789390"/>
    </source>
</evidence>
<proteinExistence type="predicted"/>
<feature type="zinc finger region" description="TRAF-type" evidence="4">
    <location>
        <begin position="391"/>
        <end position="445"/>
    </location>
</feature>
<dbReference type="Pfam" id="PF15966">
    <property type="entry name" value="F-box_4"/>
    <property type="match status" value="1"/>
</dbReference>
<dbReference type="Proteomes" id="UP000789390">
    <property type="component" value="Unassembled WGS sequence"/>
</dbReference>
<feature type="transmembrane region" description="Helical" evidence="6">
    <location>
        <begin position="256"/>
        <end position="278"/>
    </location>
</feature>
<feature type="transmembrane region" description="Helical" evidence="6">
    <location>
        <begin position="220"/>
        <end position="244"/>
    </location>
</feature>
<dbReference type="PROSITE" id="PS50145">
    <property type="entry name" value="ZF_TRAF"/>
    <property type="match status" value="1"/>
</dbReference>
<keyword evidence="3 4" id="KW-0862">Zinc</keyword>
<evidence type="ECO:0000259" key="9">
    <source>
        <dbReference type="PROSITE" id="PS50181"/>
    </source>
</evidence>
<dbReference type="Gene3D" id="1.10.150.50">
    <property type="entry name" value="Transcription Factor, Ets-1"/>
    <property type="match status" value="1"/>
</dbReference>
<feature type="compositionally biased region" description="Polar residues" evidence="5">
    <location>
        <begin position="540"/>
        <end position="550"/>
    </location>
</feature>
<dbReference type="InterPro" id="IPR013761">
    <property type="entry name" value="SAM/pointed_sf"/>
</dbReference>
<dbReference type="PANTHER" id="PTHR15933:SF20">
    <property type="entry name" value="F-BOX DOMAIN-CONTAINING PROTEIN"/>
    <property type="match status" value="1"/>
</dbReference>
<accession>A0A8J2RCP6</accession>
<evidence type="ECO:0008006" key="12">
    <source>
        <dbReference type="Google" id="ProtNLM"/>
    </source>
</evidence>
<feature type="region of interest" description="Disordered" evidence="5">
    <location>
        <begin position="582"/>
        <end position="620"/>
    </location>
</feature>
<reference evidence="10" key="1">
    <citation type="submission" date="2021-11" db="EMBL/GenBank/DDBJ databases">
        <authorList>
            <person name="Schell T."/>
        </authorList>
    </citation>
    <scope>NUCLEOTIDE SEQUENCE</scope>
    <source>
        <strain evidence="10">M5</strain>
    </source>
</reference>
<dbReference type="PROSITE" id="PS50181">
    <property type="entry name" value="FBOX"/>
    <property type="match status" value="1"/>
</dbReference>
<dbReference type="EMBL" id="CAKKLH010000013">
    <property type="protein sequence ID" value="CAH0099000.1"/>
    <property type="molecule type" value="Genomic_DNA"/>
</dbReference>
<protein>
    <recommendedName>
        <fullName evidence="12">SAM domain-containing protein</fullName>
    </recommendedName>
</protein>
<evidence type="ECO:0000259" key="8">
    <source>
        <dbReference type="PROSITE" id="PS50145"/>
    </source>
</evidence>
<sequence>MALPNSPIDWNESHVREWLIQVGFGSYAHLLCDVHKINGTALLMLSEKDLKSPPIHIEVVGDVKNLAIQLFLLRMRHEEKINKLGFPMSSKALLALPFPSKDAYGFPKKKLAAIINAKKAMDFSGEYVNQNGVGRQTGESSPEFVVDELNFFVSPADGNPMSPGMATHLDPEIGKTFLSITYFVVVTIITSLVMVTVHDRVPDMKKYPPLPDIFLDNVPLIPWAFDMCEVSGCLLLVTWILVLICHKHRIILMRRFFALTGTVFLLRCVTMLITSLSVPGSHLECAPRPYGDIWAKLEKALEIWRGFGMSVQGVRTCGDYMFSGHTVTLTMLNFFITEYTPRRLYFLHTFSWILNLFGVFFILAAREHYSIDVFVAFYISSRMFFCKANEHSLLCPNVQEPCINVNYGCPHVLLRKYRGSHLESCPASCLPCNAEWNRWPLCTKERQIHIPFAQINPQLREEQLDVALALRDQRILNVWMNLPRKIQKLMRCNLTPRHPAIPLVLSLWEPSIKKKLKSISSEDGLSNVSTPRQSAERSDNSILSVSSAISTDDESPWGRRKKPPGLLQSVCAQLFNKSTGQKQQTVSISNQDDDPCSKNQAVEEDSLSDLSNGLDDSSTNELVDAAFGDSGNSVPLPANPPELPLLTTLGLDLSIECIPRYQNKPKSMYTFICAQDFRRDEFAWHYRNWHSEIHGGLDGWMEQRCPLARYGCSFARRRMFPVNPDHRVIYSSIVESFGVTRTYSAKLDPVSIPGELCLTDLPFEVLRTIAGYLDGFSMCHLSVTCQLLREVARSLLYNRGLVTAHWQKNQHGWIITHHRWSFSTSFSPVERWGFESGSHISNHLKDCRYNIKSSHVFPNRVALPGFMETLTSDILN</sequence>
<evidence type="ECO:0000259" key="7">
    <source>
        <dbReference type="PROSITE" id="PS50105"/>
    </source>
</evidence>